<name>A0A9P6JCB7_MORAP</name>
<evidence type="ECO:0000313" key="4">
    <source>
        <dbReference type="Proteomes" id="UP000738359"/>
    </source>
</evidence>
<proteinExistence type="predicted"/>
<dbReference type="EMBL" id="JAAAHY010000134">
    <property type="protein sequence ID" value="KAF9966726.1"/>
    <property type="molecule type" value="Genomic_DNA"/>
</dbReference>
<dbReference type="InterPro" id="IPR005135">
    <property type="entry name" value="Endo/exonuclease/phosphatase"/>
</dbReference>
<dbReference type="OrthoDB" id="428734at2759"/>
<dbReference type="Proteomes" id="UP000738359">
    <property type="component" value="Unassembled WGS sequence"/>
</dbReference>
<evidence type="ECO:0000313" key="3">
    <source>
        <dbReference type="EMBL" id="KAF9966726.1"/>
    </source>
</evidence>
<dbReference type="PANTHER" id="PTHR12121:SF34">
    <property type="entry name" value="PROTEIN ANGEL"/>
    <property type="match status" value="1"/>
</dbReference>
<evidence type="ECO:0000256" key="1">
    <source>
        <dbReference type="SAM" id="MobiDB-lite"/>
    </source>
</evidence>
<feature type="domain" description="Endonuclease/exonuclease/phosphatase" evidence="2">
    <location>
        <begin position="71"/>
        <end position="217"/>
    </location>
</feature>
<dbReference type="Gene3D" id="3.60.10.10">
    <property type="entry name" value="Endonuclease/exonuclease/phosphatase"/>
    <property type="match status" value="2"/>
</dbReference>
<comment type="caution">
    <text evidence="3">The sequence shown here is derived from an EMBL/GenBank/DDBJ whole genome shotgun (WGS) entry which is preliminary data.</text>
</comment>
<organism evidence="3 4">
    <name type="scientific">Mortierella alpina</name>
    <name type="common">Oleaginous fungus</name>
    <name type="synonym">Mortierella renispora</name>
    <dbReference type="NCBI Taxonomy" id="64518"/>
    <lineage>
        <taxon>Eukaryota</taxon>
        <taxon>Fungi</taxon>
        <taxon>Fungi incertae sedis</taxon>
        <taxon>Mucoromycota</taxon>
        <taxon>Mortierellomycotina</taxon>
        <taxon>Mortierellomycetes</taxon>
        <taxon>Mortierellales</taxon>
        <taxon>Mortierellaceae</taxon>
        <taxon>Mortierella</taxon>
    </lineage>
</organism>
<reference evidence="3" key="1">
    <citation type="journal article" date="2020" name="Fungal Divers.">
        <title>Resolving the Mortierellaceae phylogeny through synthesis of multi-gene phylogenetics and phylogenomics.</title>
        <authorList>
            <person name="Vandepol N."/>
            <person name="Liber J."/>
            <person name="Desiro A."/>
            <person name="Na H."/>
            <person name="Kennedy M."/>
            <person name="Barry K."/>
            <person name="Grigoriev I.V."/>
            <person name="Miller A.N."/>
            <person name="O'Donnell K."/>
            <person name="Stajich J.E."/>
            <person name="Bonito G."/>
        </authorList>
    </citation>
    <scope>NUCLEOTIDE SEQUENCE</scope>
    <source>
        <strain evidence="3">CK1249</strain>
    </source>
</reference>
<dbReference type="SUPFAM" id="SSF56219">
    <property type="entry name" value="DNase I-like"/>
    <property type="match status" value="1"/>
</dbReference>
<protein>
    <submittedName>
        <fullName evidence="3">Protein angel 2</fullName>
    </submittedName>
</protein>
<sequence length="377" mass="41578">MKVHMSDRYEPYSSSSTSTSTSSPSSSSTPSDSYTTSAETHRVLTAMLATEFNPRQWEYVGPQGDAFLSVISYNLLSQRLSAMDPKLTNSAFDSDLLLWTARMERLLNEIATYDSDIVCVQELDQGDYDGAFGCRMVDMGYLSVFKRRNLNVEHGFAVFFVREGAKEERVCIATTHVPIQDNQGGLRKLGLLMALMSAAETQLRQHQSTVFAGDFNTQINGCMINYLLSGSADLAQLPDAPEDTFKALKVDTRGLRGVVIPSSPESNMKGDALKWTKDMELRAIIRTVIDENVMTVSHSMDISSVYDLSTVVDFIFHGSIVGSRRLKVVARLELPERLALLRQGLPAGHLGSDHFAIGAKFRIGGDMAAVKYLGCLE</sequence>
<feature type="region of interest" description="Disordered" evidence="1">
    <location>
        <begin position="1"/>
        <end position="36"/>
    </location>
</feature>
<dbReference type="GO" id="GO:0000175">
    <property type="term" value="F:3'-5'-RNA exonuclease activity"/>
    <property type="evidence" value="ECO:0007669"/>
    <property type="project" value="TreeGrafter"/>
</dbReference>
<keyword evidence="4" id="KW-1185">Reference proteome</keyword>
<evidence type="ECO:0000259" key="2">
    <source>
        <dbReference type="Pfam" id="PF03372"/>
    </source>
</evidence>
<accession>A0A9P6JCB7</accession>
<dbReference type="InterPro" id="IPR036691">
    <property type="entry name" value="Endo/exonu/phosph_ase_sf"/>
</dbReference>
<dbReference type="InterPro" id="IPR050410">
    <property type="entry name" value="CCR4/nocturin_mRNA_transcr"/>
</dbReference>
<dbReference type="AlphaFoldDB" id="A0A9P6JCB7"/>
<dbReference type="PANTHER" id="PTHR12121">
    <property type="entry name" value="CARBON CATABOLITE REPRESSOR PROTEIN 4"/>
    <property type="match status" value="1"/>
</dbReference>
<gene>
    <name evidence="3" type="primary">ANGEL2_2</name>
    <name evidence="3" type="ORF">BGZ70_001507</name>
</gene>
<feature type="compositionally biased region" description="Low complexity" evidence="1">
    <location>
        <begin position="11"/>
        <end position="36"/>
    </location>
</feature>
<dbReference type="Pfam" id="PF03372">
    <property type="entry name" value="Exo_endo_phos"/>
    <property type="match status" value="1"/>
</dbReference>
<feature type="compositionally biased region" description="Basic and acidic residues" evidence="1">
    <location>
        <begin position="1"/>
        <end position="10"/>
    </location>
</feature>